<keyword evidence="2" id="KW-1185">Reference proteome</keyword>
<proteinExistence type="predicted"/>
<dbReference type="Ensembl" id="ENSOSIT00000004567.1">
    <property type="protein sequence ID" value="ENSOSIP00000004264.1"/>
    <property type="gene ID" value="ENSOSIG00000002893.1"/>
</dbReference>
<dbReference type="AlphaFoldDB" id="A0A8C7WW28"/>
<protein>
    <submittedName>
        <fullName evidence="1">Uncharacterized protein</fullName>
    </submittedName>
</protein>
<organism evidence="1 2">
    <name type="scientific">Oryzias sinensis</name>
    <name type="common">Chinese medaka</name>
    <dbReference type="NCBI Taxonomy" id="183150"/>
    <lineage>
        <taxon>Eukaryota</taxon>
        <taxon>Metazoa</taxon>
        <taxon>Chordata</taxon>
        <taxon>Craniata</taxon>
        <taxon>Vertebrata</taxon>
        <taxon>Euteleostomi</taxon>
        <taxon>Actinopterygii</taxon>
        <taxon>Neopterygii</taxon>
        <taxon>Teleostei</taxon>
        <taxon>Neoteleostei</taxon>
        <taxon>Acanthomorphata</taxon>
        <taxon>Ovalentaria</taxon>
        <taxon>Atherinomorphae</taxon>
        <taxon>Beloniformes</taxon>
        <taxon>Adrianichthyidae</taxon>
        <taxon>Oryziinae</taxon>
        <taxon>Oryzias</taxon>
    </lineage>
</organism>
<dbReference type="Proteomes" id="UP000694383">
    <property type="component" value="Unplaced"/>
</dbReference>
<name>A0A8C7WW28_9TELE</name>
<reference evidence="1" key="1">
    <citation type="submission" date="2025-08" db="UniProtKB">
        <authorList>
            <consortium name="Ensembl"/>
        </authorList>
    </citation>
    <scope>IDENTIFICATION</scope>
</reference>
<evidence type="ECO:0000313" key="2">
    <source>
        <dbReference type="Proteomes" id="UP000694383"/>
    </source>
</evidence>
<sequence>MAISLVAAAKHTVKSVFQWDSCELDSVLLAGDQVYSDLQRQNKITDSAGFLRVTDLPDQVVVDGVELSCVFGEVVSGDAKINSGEFVDVGVLVPLKEGLVRMTAKYNTCLLTMCENTCAVIAENGLENLKKVKLDVAVEEQEVIFSEPEQEIFYFNPLNQDVCQALCSML</sequence>
<reference evidence="1" key="2">
    <citation type="submission" date="2025-09" db="UniProtKB">
        <authorList>
            <consortium name="Ensembl"/>
        </authorList>
    </citation>
    <scope>IDENTIFICATION</scope>
</reference>
<accession>A0A8C7WW28</accession>
<evidence type="ECO:0000313" key="1">
    <source>
        <dbReference type="Ensembl" id="ENSOSIP00000004264.1"/>
    </source>
</evidence>
<dbReference type="Gene3D" id="3.90.70.120">
    <property type="match status" value="1"/>
</dbReference>